<dbReference type="Pfam" id="PF14537">
    <property type="entry name" value="Cytochrom_c3_2"/>
    <property type="match status" value="1"/>
</dbReference>
<feature type="transmembrane region" description="Helical" evidence="9">
    <location>
        <begin position="140"/>
        <end position="161"/>
    </location>
</feature>
<keyword evidence="9" id="KW-0812">Transmembrane</keyword>
<dbReference type="CDD" id="cd08168">
    <property type="entry name" value="Cytochrom_C3"/>
    <property type="match status" value="2"/>
</dbReference>
<dbReference type="Proteomes" id="UP000282106">
    <property type="component" value="Unassembled WGS sequence"/>
</dbReference>
<protein>
    <submittedName>
        <fullName evidence="11">FHA domain-containing protein</fullName>
    </submittedName>
</protein>
<dbReference type="PANTHER" id="PTHR39425:SF1">
    <property type="entry name" value="CYTOCHROME C7-LIKE DOMAIN-CONTAINING PROTEIN"/>
    <property type="match status" value="1"/>
</dbReference>
<organism evidence="11 12">
    <name type="scientific">Stagnimonas aquatica</name>
    <dbReference type="NCBI Taxonomy" id="2689987"/>
    <lineage>
        <taxon>Bacteria</taxon>
        <taxon>Pseudomonadati</taxon>
        <taxon>Pseudomonadota</taxon>
        <taxon>Gammaproteobacteria</taxon>
        <taxon>Nevskiales</taxon>
        <taxon>Nevskiaceae</taxon>
        <taxon>Stagnimonas</taxon>
    </lineage>
</organism>
<reference evidence="11 12" key="1">
    <citation type="submission" date="2018-10" db="EMBL/GenBank/DDBJ databases">
        <authorList>
            <person name="Chen W.-M."/>
        </authorList>
    </citation>
    <scope>NUCLEOTIDE SEQUENCE [LARGE SCALE GENOMIC DNA]</scope>
    <source>
        <strain evidence="11 12">THS-13</strain>
    </source>
</reference>
<dbReference type="InterPro" id="IPR012286">
    <property type="entry name" value="Tetrahaem_cytochrome"/>
</dbReference>
<dbReference type="SUPFAM" id="SSF49879">
    <property type="entry name" value="SMAD/FHA domain"/>
    <property type="match status" value="1"/>
</dbReference>
<dbReference type="CDD" id="cd00060">
    <property type="entry name" value="FHA"/>
    <property type="match status" value="1"/>
</dbReference>
<feature type="domain" description="FHA" evidence="10">
    <location>
        <begin position="25"/>
        <end position="77"/>
    </location>
</feature>
<evidence type="ECO:0000256" key="7">
    <source>
        <dbReference type="ARBA" id="ARBA00023004"/>
    </source>
</evidence>
<keyword evidence="9" id="KW-0472">Membrane</keyword>
<comment type="cofactor">
    <cofactor evidence="1">
        <name>heme c</name>
        <dbReference type="ChEBI" id="CHEBI:61717"/>
    </cofactor>
</comment>
<evidence type="ECO:0000256" key="2">
    <source>
        <dbReference type="ARBA" id="ARBA00004196"/>
    </source>
</evidence>
<dbReference type="RefSeq" id="WP_123212353.1">
    <property type="nucleotide sequence ID" value="NZ_RJVO01000006.1"/>
</dbReference>
<dbReference type="PROSITE" id="PS50006">
    <property type="entry name" value="FHA_DOMAIN"/>
    <property type="match status" value="1"/>
</dbReference>
<dbReference type="GO" id="GO:0030313">
    <property type="term" value="C:cell envelope"/>
    <property type="evidence" value="ECO:0007669"/>
    <property type="project" value="UniProtKB-SubCell"/>
</dbReference>
<sequence>MKILLKLSTQPGAPASERQLEVASLRIGRGADQDLVLNDPRIALAHAELREQPGLLGPRYRIEAKAKLSLLVNGGPTQAATLADGDVVELGRYRLTLVGGSQGELSLLVEERYRGTEERGSRRAAMRLSLAEAGWSRRRWAWGLFLLVLAGGLLLPLLPWLTGSKQGVMANRELLPSARPGADIVWNAGPISDSHHVLANDCVACHRKPFEPVRDAACRDCHSPLGEHPAEAVALQQAPFLGQQCTDCHREHNGQMGLSPRDNRACTGCHADPARLPPERKALLVKDFSQSHPPFSLSLARREGERFVWKEFSQERPEARHQDSGLKFPHQTHLVKQGIDAPGGVKQLDCGDCHQPNADRSGFLPVRMEKHCADCHRLDFDPAAPERELPHGKPAEVVRIVRDHYAALALTGRPSPAPAALGGSERRLPGPAAANAGPRNLAWAEARADAALRDVFERRTCFYCHTVSKDGPAASPWRIAPVADQRLALQASLFPHSRHASETCASCHAAQTSKQAEDVLLPDIAHCRDCHADTGAMTQTPSPCQSCHSYHQHPPTAAPPGAPR</sequence>
<dbReference type="InterPro" id="IPR008984">
    <property type="entry name" value="SMAD_FHA_dom_sf"/>
</dbReference>
<name>A0A3N0V7Y0_9GAMM</name>
<dbReference type="Gene3D" id="3.90.10.10">
    <property type="entry name" value="Cytochrome C3"/>
    <property type="match status" value="3"/>
</dbReference>
<keyword evidence="3" id="KW-0813">Transport</keyword>
<feature type="region of interest" description="Disordered" evidence="8">
    <location>
        <begin position="412"/>
        <end position="434"/>
    </location>
</feature>
<evidence type="ECO:0000256" key="6">
    <source>
        <dbReference type="ARBA" id="ARBA00022982"/>
    </source>
</evidence>
<evidence type="ECO:0000313" key="12">
    <source>
        <dbReference type="Proteomes" id="UP000282106"/>
    </source>
</evidence>
<evidence type="ECO:0000256" key="3">
    <source>
        <dbReference type="ARBA" id="ARBA00022448"/>
    </source>
</evidence>
<keyword evidence="9" id="KW-1133">Transmembrane helix</keyword>
<evidence type="ECO:0000256" key="4">
    <source>
        <dbReference type="ARBA" id="ARBA00022617"/>
    </source>
</evidence>
<evidence type="ECO:0000259" key="10">
    <source>
        <dbReference type="PROSITE" id="PS50006"/>
    </source>
</evidence>
<keyword evidence="6" id="KW-0249">Electron transport</keyword>
<evidence type="ECO:0000313" key="11">
    <source>
        <dbReference type="EMBL" id="ROH88731.1"/>
    </source>
</evidence>
<dbReference type="GO" id="GO:0046872">
    <property type="term" value="F:metal ion binding"/>
    <property type="evidence" value="ECO:0007669"/>
    <property type="project" value="UniProtKB-KW"/>
</dbReference>
<proteinExistence type="predicted"/>
<feature type="region of interest" description="Disordered" evidence="8">
    <location>
        <begin position="543"/>
        <end position="564"/>
    </location>
</feature>
<dbReference type="InParanoid" id="A0A3N0V7Y0"/>
<keyword evidence="5" id="KW-0479">Metal-binding</keyword>
<dbReference type="Gene3D" id="2.60.200.20">
    <property type="match status" value="1"/>
</dbReference>
<dbReference type="EMBL" id="RJVO01000006">
    <property type="protein sequence ID" value="ROH88731.1"/>
    <property type="molecule type" value="Genomic_DNA"/>
</dbReference>
<accession>A0A3N0V7Y0</accession>
<keyword evidence="7" id="KW-0408">Iron</keyword>
<evidence type="ECO:0000256" key="1">
    <source>
        <dbReference type="ARBA" id="ARBA00001926"/>
    </source>
</evidence>
<keyword evidence="4" id="KW-0349">Heme</keyword>
<evidence type="ECO:0000256" key="9">
    <source>
        <dbReference type="SAM" id="Phobius"/>
    </source>
</evidence>
<dbReference type="InterPro" id="IPR036280">
    <property type="entry name" value="Multihaem_cyt_sf"/>
</dbReference>
<evidence type="ECO:0000256" key="8">
    <source>
        <dbReference type="SAM" id="MobiDB-lite"/>
    </source>
</evidence>
<gene>
    <name evidence="11" type="ORF">ED208_13015</name>
</gene>
<dbReference type="SUPFAM" id="SSF48695">
    <property type="entry name" value="Multiheme cytochromes"/>
    <property type="match status" value="2"/>
</dbReference>
<dbReference type="InterPro" id="IPR032030">
    <property type="entry name" value="YscD_cytoplasmic_dom"/>
</dbReference>
<dbReference type="AlphaFoldDB" id="A0A3N0V7Y0"/>
<dbReference type="PANTHER" id="PTHR39425">
    <property type="entry name" value="LIPOPROTEIN CYTOCHROME C"/>
    <property type="match status" value="1"/>
</dbReference>
<comment type="subcellular location">
    <subcellularLocation>
        <location evidence="2">Cell envelope</location>
    </subcellularLocation>
</comment>
<keyword evidence="12" id="KW-1185">Reference proteome</keyword>
<comment type="caution">
    <text evidence="11">The sequence shown here is derived from an EMBL/GenBank/DDBJ whole genome shotgun (WGS) entry which is preliminary data.</text>
</comment>
<dbReference type="Pfam" id="PF16697">
    <property type="entry name" value="Yop-YscD_cpl"/>
    <property type="match status" value="1"/>
</dbReference>
<evidence type="ECO:0000256" key="5">
    <source>
        <dbReference type="ARBA" id="ARBA00022723"/>
    </source>
</evidence>
<dbReference type="InterPro" id="IPR000253">
    <property type="entry name" value="FHA_dom"/>
</dbReference>